<feature type="domain" description="TEA" evidence="4">
    <location>
        <begin position="176"/>
        <end position="248"/>
    </location>
</feature>
<protein>
    <recommendedName>
        <fullName evidence="4">TEA domain-containing protein</fullName>
    </recommendedName>
</protein>
<comment type="caution">
    <text evidence="5">The sequence shown here is derived from an EMBL/GenBank/DDBJ whole genome shotgun (WGS) entry which is preliminary data.</text>
</comment>
<dbReference type="GO" id="GO:0003700">
    <property type="term" value="F:DNA-binding transcription factor activity"/>
    <property type="evidence" value="ECO:0007669"/>
    <property type="project" value="InterPro"/>
</dbReference>
<evidence type="ECO:0000256" key="3">
    <source>
        <dbReference type="SAM" id="MobiDB-lite"/>
    </source>
</evidence>
<feature type="region of interest" description="Disordered" evidence="3">
    <location>
        <begin position="137"/>
        <end position="171"/>
    </location>
</feature>
<comment type="similarity">
    <text evidence="1">Belongs to the TEC1 family.</text>
</comment>
<dbReference type="Gene3D" id="6.10.20.40">
    <property type="entry name" value="TEA/ATTS domain"/>
    <property type="match status" value="1"/>
</dbReference>
<proteinExistence type="inferred from homology"/>
<dbReference type="PROSITE" id="PS51088">
    <property type="entry name" value="TEA_2"/>
    <property type="match status" value="1"/>
</dbReference>
<dbReference type="OrthoDB" id="10006572at2759"/>
<dbReference type="Proteomes" id="UP000092993">
    <property type="component" value="Unassembled WGS sequence"/>
</dbReference>
<feature type="region of interest" description="Disordered" evidence="3">
    <location>
        <begin position="269"/>
        <end position="308"/>
    </location>
</feature>
<dbReference type="AlphaFoldDB" id="A0A1C7ME87"/>
<accession>A0A1C7ME87</accession>
<feature type="DNA-binding region" description="TEA" evidence="2">
    <location>
        <begin position="176"/>
        <end position="248"/>
    </location>
</feature>
<keyword evidence="6" id="KW-1185">Reference proteome</keyword>
<dbReference type="STRING" id="5627.A0A1C7ME87"/>
<feature type="compositionally biased region" description="Low complexity" evidence="3">
    <location>
        <begin position="295"/>
        <end position="308"/>
    </location>
</feature>
<evidence type="ECO:0000259" key="4">
    <source>
        <dbReference type="PROSITE" id="PS51088"/>
    </source>
</evidence>
<evidence type="ECO:0000256" key="2">
    <source>
        <dbReference type="PROSITE-ProRule" id="PRU00505"/>
    </source>
</evidence>
<gene>
    <name evidence="5" type="ORF">A0H81_04397</name>
</gene>
<organism evidence="5 6">
    <name type="scientific">Grifola frondosa</name>
    <name type="common">Maitake</name>
    <name type="synonym">Polyporus frondosus</name>
    <dbReference type="NCBI Taxonomy" id="5627"/>
    <lineage>
        <taxon>Eukaryota</taxon>
        <taxon>Fungi</taxon>
        <taxon>Dikarya</taxon>
        <taxon>Basidiomycota</taxon>
        <taxon>Agaricomycotina</taxon>
        <taxon>Agaricomycetes</taxon>
        <taxon>Polyporales</taxon>
        <taxon>Grifolaceae</taxon>
        <taxon>Grifola</taxon>
    </lineage>
</organism>
<evidence type="ECO:0000313" key="6">
    <source>
        <dbReference type="Proteomes" id="UP000092993"/>
    </source>
</evidence>
<dbReference type="SMART" id="SM00426">
    <property type="entry name" value="TEA"/>
    <property type="match status" value="1"/>
</dbReference>
<dbReference type="InterPro" id="IPR038096">
    <property type="entry name" value="TEA/ATTS_sf"/>
</dbReference>
<sequence length="373" mass="41381">MPYTFQYSVVVPPRTKQGLLPAWARSAGHLTTCALKSRDAATSLGHECGGIARPTSLEMDAELADWRGHWRGHIGGDAVLRCVSTSGTSDELVTSVVTAFLCCDGVRSLYTFHIPPSHAAYMGRDVIFTYRRRIHAMSSPPSPSRSSATNDSMESLHDASRSKKSLTPQRKHHKLLKDGSEVWSQEVEAIFVDGLRKYWESPWATYSRGRSRWRNQFLVDHLKRAGIERSKKQVASHIQVLRNMWRGEPEFHLVAGGEELFQENGLLAPSKQKASADPPETSSPSTLEFVESSRRSPSSNSSPEYSASEFSLDLPSPISLSHVASPPHTVSYGELSVDDSVGMPLPTSLTLFLAPFRRRLPMSPPQFRSVAHR</sequence>
<dbReference type="Pfam" id="PF01285">
    <property type="entry name" value="TEA"/>
    <property type="match status" value="1"/>
</dbReference>
<evidence type="ECO:0000256" key="1">
    <source>
        <dbReference type="ARBA" id="ARBA00008421"/>
    </source>
</evidence>
<dbReference type="InterPro" id="IPR000818">
    <property type="entry name" value="TEA/ATTS_dom"/>
</dbReference>
<dbReference type="EMBL" id="LUGG01000004">
    <property type="protein sequence ID" value="OBZ75241.1"/>
    <property type="molecule type" value="Genomic_DNA"/>
</dbReference>
<name>A0A1C7ME87_GRIFR</name>
<reference evidence="5 6" key="1">
    <citation type="submission" date="2016-03" db="EMBL/GenBank/DDBJ databases">
        <title>Whole genome sequencing of Grifola frondosa 9006-11.</title>
        <authorList>
            <person name="Min B."/>
            <person name="Park H."/>
            <person name="Kim J.-G."/>
            <person name="Cho H."/>
            <person name="Oh Y.-L."/>
            <person name="Kong W.-S."/>
            <person name="Choi I.-G."/>
        </authorList>
    </citation>
    <scope>NUCLEOTIDE SEQUENCE [LARGE SCALE GENOMIC DNA]</scope>
    <source>
        <strain evidence="5 6">9006-11</strain>
    </source>
</reference>
<evidence type="ECO:0000313" key="5">
    <source>
        <dbReference type="EMBL" id="OBZ75241.1"/>
    </source>
</evidence>